<sequence length="147" mass="16868">LKSSTNMSTVNIVKYYFHKDHVPKTAERIQQLVALAYQTARDKQLYPRAVFIRSELHDTTSINGIRQRDPKGLHVTLCYKDDEQLRNGTHVACHGYVKDAESMAFKEATHAGEKPDLTRKRNKNRTPVWPSADELYAAPEIGYGHWD</sequence>
<reference evidence="1 2" key="1">
    <citation type="submission" date="2015-06" db="EMBL/GenBank/DDBJ databases">
        <title>Survival trade-offs in plant roots during colonization by closely related pathogenic and mutualistic fungi.</title>
        <authorList>
            <person name="Hacquard S."/>
            <person name="Kracher B."/>
            <person name="Hiruma K."/>
            <person name="Weinman A."/>
            <person name="Muench P."/>
            <person name="Garrido Oter R."/>
            <person name="Ver Loren van Themaat E."/>
            <person name="Dallerey J.-F."/>
            <person name="Damm U."/>
            <person name="Henrissat B."/>
            <person name="Lespinet O."/>
            <person name="Thon M."/>
            <person name="Kemen E."/>
            <person name="McHardy A.C."/>
            <person name="Schulze-Lefert P."/>
            <person name="O'Connell R.J."/>
        </authorList>
    </citation>
    <scope>NUCLEOTIDE SEQUENCE [LARGE SCALE GENOMIC DNA]</scope>
    <source>
        <strain evidence="1 2">MAFF 238704</strain>
    </source>
</reference>
<dbReference type="Proteomes" id="UP000076584">
    <property type="component" value="Unassembled WGS sequence"/>
</dbReference>
<keyword evidence="2" id="KW-1185">Reference proteome</keyword>
<dbReference type="AlphaFoldDB" id="A0A161WAH1"/>
<gene>
    <name evidence="1" type="ORF">CI238_13314</name>
</gene>
<name>A0A161WAH1_COLIC</name>
<dbReference type="EMBL" id="LFIW01001778">
    <property type="protein sequence ID" value="KZL81088.1"/>
    <property type="molecule type" value="Genomic_DNA"/>
</dbReference>
<evidence type="ECO:0000313" key="1">
    <source>
        <dbReference type="EMBL" id="KZL81088.1"/>
    </source>
</evidence>
<accession>A0A161WAH1</accession>
<comment type="caution">
    <text evidence="1">The sequence shown here is derived from an EMBL/GenBank/DDBJ whole genome shotgun (WGS) entry which is preliminary data.</text>
</comment>
<evidence type="ECO:0000313" key="2">
    <source>
        <dbReference type="Proteomes" id="UP000076584"/>
    </source>
</evidence>
<organism evidence="1 2">
    <name type="scientific">Colletotrichum incanum</name>
    <name type="common">Soybean anthracnose fungus</name>
    <dbReference type="NCBI Taxonomy" id="1573173"/>
    <lineage>
        <taxon>Eukaryota</taxon>
        <taxon>Fungi</taxon>
        <taxon>Dikarya</taxon>
        <taxon>Ascomycota</taxon>
        <taxon>Pezizomycotina</taxon>
        <taxon>Sordariomycetes</taxon>
        <taxon>Hypocreomycetidae</taxon>
        <taxon>Glomerellales</taxon>
        <taxon>Glomerellaceae</taxon>
        <taxon>Colletotrichum</taxon>
        <taxon>Colletotrichum spaethianum species complex</taxon>
    </lineage>
</organism>
<protein>
    <submittedName>
        <fullName evidence="1">Uncharacterized protein</fullName>
    </submittedName>
</protein>
<proteinExistence type="predicted"/>
<feature type="non-terminal residue" evidence="1">
    <location>
        <position position="1"/>
    </location>
</feature>